<sequence length="141" mass="15245">MWKGLVFSGSVIVTALAVMSCGLICTLVALTEVSLVLTELLEPGPGTPPSGLQDFIADVRHTFVSGEVLRHLNQSALAASAVLFSLVTLLIFVEEALLQVKERVRQWGRLPSPQVLHHYNHNSYDVALDTTGQGLVLKKAL</sequence>
<comment type="caution">
    <text evidence="2">The sequence shown here is derived from an EMBL/GenBank/DDBJ whole genome shotgun (WGS) entry which is preliminary data.</text>
</comment>
<organism evidence="2 3">
    <name type="scientific">Porcisia hertigi</name>
    <dbReference type="NCBI Taxonomy" id="2761500"/>
    <lineage>
        <taxon>Eukaryota</taxon>
        <taxon>Discoba</taxon>
        <taxon>Euglenozoa</taxon>
        <taxon>Kinetoplastea</taxon>
        <taxon>Metakinetoplastina</taxon>
        <taxon>Trypanosomatida</taxon>
        <taxon>Trypanosomatidae</taxon>
        <taxon>Leishmaniinae</taxon>
        <taxon>Porcisia</taxon>
    </lineage>
</organism>
<dbReference type="RefSeq" id="XP_067753635.1">
    <property type="nucleotide sequence ID" value="XM_067897478.1"/>
</dbReference>
<accession>A0A836I9B1</accession>
<name>A0A836I9B1_9TRYP</name>
<dbReference type="PROSITE" id="PS51257">
    <property type="entry name" value="PROKAR_LIPOPROTEIN"/>
    <property type="match status" value="1"/>
</dbReference>
<dbReference type="KEGG" id="phet:94287555"/>
<evidence type="ECO:0000313" key="3">
    <source>
        <dbReference type="Proteomes" id="UP000674318"/>
    </source>
</evidence>
<reference evidence="2 3" key="1">
    <citation type="submission" date="2021-02" db="EMBL/GenBank/DDBJ databases">
        <title>Porcisia hertigi Genome sequencing and assembly.</title>
        <authorList>
            <person name="Almutairi H."/>
            <person name="Gatherer D."/>
        </authorList>
    </citation>
    <scope>NUCLEOTIDE SEQUENCE [LARGE SCALE GENOMIC DNA]</scope>
    <source>
        <strain evidence="2 3">C119</strain>
    </source>
</reference>
<protein>
    <submittedName>
        <fullName evidence="2">Uncharacterized protein</fullName>
    </submittedName>
</protein>
<feature type="transmembrane region" description="Helical" evidence="1">
    <location>
        <begin position="75"/>
        <end position="93"/>
    </location>
</feature>
<dbReference type="GeneID" id="94287555"/>
<keyword evidence="1" id="KW-0472">Membrane</keyword>
<gene>
    <name evidence="2" type="ORF">JKF63_01431</name>
</gene>
<dbReference type="EMBL" id="JAFJZO010000035">
    <property type="protein sequence ID" value="KAG5492851.1"/>
    <property type="molecule type" value="Genomic_DNA"/>
</dbReference>
<proteinExistence type="predicted"/>
<dbReference type="Proteomes" id="UP000674318">
    <property type="component" value="Chromosome 35"/>
</dbReference>
<keyword evidence="1" id="KW-0812">Transmembrane</keyword>
<feature type="transmembrane region" description="Helical" evidence="1">
    <location>
        <begin position="7"/>
        <end position="30"/>
    </location>
</feature>
<dbReference type="OrthoDB" id="273499at2759"/>
<evidence type="ECO:0000313" key="2">
    <source>
        <dbReference type="EMBL" id="KAG5492851.1"/>
    </source>
</evidence>
<evidence type="ECO:0000256" key="1">
    <source>
        <dbReference type="SAM" id="Phobius"/>
    </source>
</evidence>
<keyword evidence="1" id="KW-1133">Transmembrane helix</keyword>
<dbReference type="AlphaFoldDB" id="A0A836I9B1"/>
<keyword evidence="3" id="KW-1185">Reference proteome</keyword>